<dbReference type="GO" id="GO:0030833">
    <property type="term" value="P:regulation of actin filament polymerization"/>
    <property type="evidence" value="ECO:0007669"/>
    <property type="project" value="TreeGrafter"/>
</dbReference>
<evidence type="ECO:0000256" key="4">
    <source>
        <dbReference type="ARBA" id="ARBA00022723"/>
    </source>
</evidence>
<dbReference type="GO" id="GO:0072583">
    <property type="term" value="P:clathrin-dependent endocytosis"/>
    <property type="evidence" value="ECO:0007669"/>
    <property type="project" value="EnsemblFungi"/>
</dbReference>
<name>A0A0G2G9X4_PHACM</name>
<dbReference type="Pfam" id="PF00130">
    <property type="entry name" value="C1_1"/>
    <property type="match status" value="1"/>
</dbReference>
<dbReference type="Proteomes" id="UP000053317">
    <property type="component" value="Unassembled WGS sequence"/>
</dbReference>
<dbReference type="InterPro" id="IPR002219">
    <property type="entry name" value="PKC_DAG/PE"/>
</dbReference>
<dbReference type="CDD" id="cd11912">
    <property type="entry name" value="SH3_Bzz1_1"/>
    <property type="match status" value="1"/>
</dbReference>
<feature type="region of interest" description="Disordered" evidence="15">
    <location>
        <begin position="471"/>
        <end position="563"/>
    </location>
</feature>
<dbReference type="InterPro" id="IPR046349">
    <property type="entry name" value="C1-like_sf"/>
</dbReference>
<dbReference type="GO" id="GO:0046872">
    <property type="term" value="F:metal ion binding"/>
    <property type="evidence" value="ECO:0007669"/>
    <property type="project" value="UniProtKB-KW"/>
</dbReference>
<feature type="compositionally biased region" description="Polar residues" evidence="15">
    <location>
        <begin position="498"/>
        <end position="517"/>
    </location>
</feature>
<reference evidence="19 20" key="1">
    <citation type="submission" date="2015-05" db="EMBL/GenBank/DDBJ databases">
        <title>Distinctive expansion of gene families associated with plant cell wall degradation and secondary metabolism in the genomes of grapevine trunk pathogens.</title>
        <authorList>
            <person name="Lawrence D.P."/>
            <person name="Travadon R."/>
            <person name="Rolshausen P.E."/>
            <person name="Baumgartner K."/>
        </authorList>
    </citation>
    <scope>NUCLEOTIDE SEQUENCE [LARGE SCALE GENOMIC DNA]</scope>
    <source>
        <strain evidence="19">UCRPC4</strain>
    </source>
</reference>
<evidence type="ECO:0000256" key="15">
    <source>
        <dbReference type="SAM" id="MobiDB-lite"/>
    </source>
</evidence>
<evidence type="ECO:0000256" key="2">
    <source>
        <dbReference type="ARBA" id="ARBA00017350"/>
    </source>
</evidence>
<dbReference type="PANTHER" id="PTHR15735:SF21">
    <property type="entry name" value="PROTEIN NERVOUS WRECK"/>
    <property type="match status" value="1"/>
</dbReference>
<dbReference type="FunFam" id="1.20.1270.60:FF:000060">
    <property type="entry name" value="Actin polymerization protein Bzz1"/>
    <property type="match status" value="1"/>
</dbReference>
<evidence type="ECO:0000256" key="3">
    <source>
        <dbReference type="ARBA" id="ARBA00022443"/>
    </source>
</evidence>
<evidence type="ECO:0000256" key="10">
    <source>
        <dbReference type="ARBA" id="ARBA00061387"/>
    </source>
</evidence>
<dbReference type="InterPro" id="IPR001060">
    <property type="entry name" value="FCH_dom"/>
</dbReference>
<accession>A0A0G2G9X4</accession>
<keyword evidence="4" id="KW-0479">Metal-binding</keyword>
<dbReference type="Gene3D" id="2.30.30.40">
    <property type="entry name" value="SH3 Domains"/>
    <property type="match status" value="2"/>
</dbReference>
<dbReference type="InterPro" id="IPR036028">
    <property type="entry name" value="SH3-like_dom_sf"/>
</dbReference>
<keyword evidence="3 12" id="KW-0728">SH3 domain</keyword>
<feature type="domain" description="F-BAR" evidence="18">
    <location>
        <begin position="7"/>
        <end position="276"/>
    </location>
</feature>
<evidence type="ECO:0000256" key="6">
    <source>
        <dbReference type="ARBA" id="ARBA00023054"/>
    </source>
</evidence>
<feature type="domain" description="SH3" evidence="16">
    <location>
        <begin position="562"/>
        <end position="623"/>
    </location>
</feature>
<dbReference type="SMART" id="SM00326">
    <property type="entry name" value="SH3"/>
    <property type="match status" value="2"/>
</dbReference>
<feature type="coiled-coil region" evidence="14">
    <location>
        <begin position="138"/>
        <end position="201"/>
    </location>
</feature>
<dbReference type="PRINTS" id="PR00008">
    <property type="entry name" value="DAGPEDOMAIN"/>
</dbReference>
<feature type="region of interest" description="Disordered" evidence="15">
    <location>
        <begin position="624"/>
        <end position="659"/>
    </location>
</feature>
<dbReference type="InterPro" id="IPR027267">
    <property type="entry name" value="AH/BAR_dom_sf"/>
</dbReference>
<sequence length="722" mass="80286">MAQVDTVSFGAELKDGFKPVDGWVNENIQWLDDLQQFYRERSVIEKEYSAKLSALAKKYFEKKAKKSSILSVGNTPTRAPGSLESASMTTFATQLSALETRAADHDKFGNDLITHVATPLQYSMNKFEELRKSHSEYNSKLQKERDSTYNDLRKTKAKYDSVCQEVENKRKKTDSSFDHGKAKAQAAYQQQMQEMNNVKNTYLISINVTNRLKECYYHIYVPELLDSLQDISETKVARTNSLWTVAAQLEETTLSKGVGQMQHLKAEIPRNDPKLDSIMFLQHNVYDWQEPPNMVFEPSPVWLDSDNMAVDETSKIFLRNILAKSKGQAKHAKSNSDTKRREVENIKKVRQNIKDGKDKRDETEVVRALFAVSETLHAFERERLTAEVEVSTITSVVGDLSIGAKNHDFKSETFKIPTNCDLCGERIWGLSAKGFNCRDCGFTCHSKCEMKVPAECPGEQNKEEKRKLKIERQAAAAAPKEYDMPSTNGSNSPPPLTRQDTMNSLSSGYAASAQRSVSGLPKPPEEIPERVEPTTSSGSRRNRIVAPPPTTYVSVPAASNGSAEPKGKMLYPYQANDQGELTVDDGKEVTILEPDDGSGWVKVRAGFGPEGLVPASYLEIYPTPSPTPTTERPPSVYSNSSASLAGSMTTKKKGPAVAPRRGAKKLQYVEAMYDYAAQTDAEFSMAEGDRFVLITDDSGDGWAEVEKGGVTKSVPANYVQKV</sequence>
<gene>
    <name evidence="19" type="ORF">UCRPC4_g06894</name>
</gene>
<feature type="compositionally biased region" description="Polar residues" evidence="15">
    <location>
        <begin position="551"/>
        <end position="562"/>
    </location>
</feature>
<dbReference type="AlphaFoldDB" id="A0A0G2G9X4"/>
<dbReference type="SMART" id="SM00055">
    <property type="entry name" value="FCH"/>
    <property type="match status" value="1"/>
</dbReference>
<dbReference type="Gene3D" id="1.20.1270.60">
    <property type="entry name" value="Arfaptin homology (AH) domain/BAR domain"/>
    <property type="match status" value="1"/>
</dbReference>
<comment type="function">
    <text evidence="9">Plays a role in endocytosis and trafficking to the vacuole. Functions with type I myosins to restore polarity of the actin cytoskeleton after NaCl stress.</text>
</comment>
<evidence type="ECO:0000256" key="5">
    <source>
        <dbReference type="ARBA" id="ARBA00022833"/>
    </source>
</evidence>
<evidence type="ECO:0000256" key="12">
    <source>
        <dbReference type="PROSITE-ProRule" id="PRU00192"/>
    </source>
</evidence>
<dbReference type="EMBL" id="LCWF01000247">
    <property type="protein sequence ID" value="KKY13935.1"/>
    <property type="molecule type" value="Genomic_DNA"/>
</dbReference>
<dbReference type="PROSITE" id="PS50002">
    <property type="entry name" value="SH3"/>
    <property type="match status" value="2"/>
</dbReference>
<reference evidence="19 20" key="2">
    <citation type="submission" date="2015-05" db="EMBL/GenBank/DDBJ databases">
        <authorList>
            <person name="Morales-Cruz A."/>
            <person name="Amrine K.C."/>
            <person name="Cantu D."/>
        </authorList>
    </citation>
    <scope>NUCLEOTIDE SEQUENCE [LARGE SCALE GENOMIC DNA]</scope>
    <source>
        <strain evidence="19">UCRPC4</strain>
    </source>
</reference>
<dbReference type="SUPFAM" id="SSF57889">
    <property type="entry name" value="Cysteine-rich domain"/>
    <property type="match status" value="1"/>
</dbReference>
<evidence type="ECO:0000259" key="17">
    <source>
        <dbReference type="PROSITE" id="PS50081"/>
    </source>
</evidence>
<dbReference type="PANTHER" id="PTHR15735">
    <property type="entry name" value="FCH AND DOUBLE SH3 DOMAINS PROTEIN"/>
    <property type="match status" value="1"/>
</dbReference>
<dbReference type="OrthoDB" id="8783038at2759"/>
<evidence type="ECO:0000313" key="19">
    <source>
        <dbReference type="EMBL" id="KKY13935.1"/>
    </source>
</evidence>
<evidence type="ECO:0000256" key="9">
    <source>
        <dbReference type="ARBA" id="ARBA00054085"/>
    </source>
</evidence>
<evidence type="ECO:0000256" key="1">
    <source>
        <dbReference type="ARBA" id="ARBA00016255"/>
    </source>
</evidence>
<comment type="similarity">
    <text evidence="10">Belongs to the BZZ1 family.</text>
</comment>
<evidence type="ECO:0000259" key="18">
    <source>
        <dbReference type="PROSITE" id="PS51741"/>
    </source>
</evidence>
<comment type="caution">
    <text evidence="19">The sequence shown here is derived from an EMBL/GenBank/DDBJ whole genome shotgun (WGS) entry which is preliminary data.</text>
</comment>
<dbReference type="InterPro" id="IPR001452">
    <property type="entry name" value="SH3_domain"/>
</dbReference>
<proteinExistence type="inferred from homology"/>
<evidence type="ECO:0000256" key="14">
    <source>
        <dbReference type="SAM" id="Coils"/>
    </source>
</evidence>
<evidence type="ECO:0000313" key="20">
    <source>
        <dbReference type="Proteomes" id="UP000053317"/>
    </source>
</evidence>
<protein>
    <recommendedName>
        <fullName evidence="2">High osmolarity signaling protein SHO1</fullName>
    </recommendedName>
    <alternativeName>
        <fullName evidence="1">High osmolarity signaling protein sho1</fullName>
    </alternativeName>
    <alternativeName>
        <fullName evidence="7 8">Osmosensor SHO1</fullName>
    </alternativeName>
    <alternativeName>
        <fullName evidence="11">Protein BZZ1</fullName>
    </alternativeName>
</protein>
<organism evidence="19 20">
    <name type="scientific">Phaeomoniella chlamydospora</name>
    <name type="common">Phaeoacremonium chlamydosporum</name>
    <dbReference type="NCBI Taxonomy" id="158046"/>
    <lineage>
        <taxon>Eukaryota</taxon>
        <taxon>Fungi</taxon>
        <taxon>Dikarya</taxon>
        <taxon>Ascomycota</taxon>
        <taxon>Pezizomycotina</taxon>
        <taxon>Eurotiomycetes</taxon>
        <taxon>Chaetothyriomycetidae</taxon>
        <taxon>Phaeomoniellales</taxon>
        <taxon>Phaeomoniellaceae</taxon>
        <taxon>Phaeomoniella</taxon>
    </lineage>
</organism>
<dbReference type="SUPFAM" id="SSF50044">
    <property type="entry name" value="SH3-domain"/>
    <property type="match status" value="2"/>
</dbReference>
<feature type="compositionally biased region" description="Polar residues" evidence="15">
    <location>
        <begin position="636"/>
        <end position="649"/>
    </location>
</feature>
<evidence type="ECO:0000256" key="7">
    <source>
        <dbReference type="ARBA" id="ARBA00029697"/>
    </source>
</evidence>
<dbReference type="SUPFAM" id="SSF103657">
    <property type="entry name" value="BAR/IMD domain-like"/>
    <property type="match status" value="1"/>
</dbReference>
<dbReference type="FunFam" id="3.30.60.20:FF:000040">
    <property type="entry name" value="Actin polymerization protein Bzz1"/>
    <property type="match status" value="1"/>
</dbReference>
<feature type="domain" description="Phorbol-ester/DAG-type" evidence="17">
    <location>
        <begin position="406"/>
        <end position="456"/>
    </location>
</feature>
<feature type="compositionally biased region" description="Basic and acidic residues" evidence="15">
    <location>
        <begin position="523"/>
        <end position="532"/>
    </location>
</feature>
<dbReference type="GO" id="GO:0106006">
    <property type="term" value="F:cytoskeletal protein-membrane anchor activity"/>
    <property type="evidence" value="ECO:0007669"/>
    <property type="project" value="EnsemblFungi"/>
</dbReference>
<dbReference type="PROSITE" id="PS50081">
    <property type="entry name" value="ZF_DAG_PE_2"/>
    <property type="match status" value="1"/>
</dbReference>
<feature type="domain" description="SH3" evidence="16">
    <location>
        <begin position="664"/>
        <end position="722"/>
    </location>
</feature>
<evidence type="ECO:0000256" key="11">
    <source>
        <dbReference type="ARBA" id="ARBA00074946"/>
    </source>
</evidence>
<dbReference type="GO" id="GO:0030479">
    <property type="term" value="C:actin cortical patch"/>
    <property type="evidence" value="ECO:0007669"/>
    <property type="project" value="EnsemblFungi"/>
</dbReference>
<dbReference type="GO" id="GO:0034314">
    <property type="term" value="P:Arp2/3 complex-mediated actin nucleation"/>
    <property type="evidence" value="ECO:0007669"/>
    <property type="project" value="EnsemblFungi"/>
</dbReference>
<dbReference type="InterPro" id="IPR031160">
    <property type="entry name" value="F_BAR_dom"/>
</dbReference>
<evidence type="ECO:0000256" key="8">
    <source>
        <dbReference type="ARBA" id="ARBA00030785"/>
    </source>
</evidence>
<keyword evidence="6 13" id="KW-0175">Coiled coil</keyword>
<dbReference type="FunFam" id="2.30.30.40:FF:000161">
    <property type="entry name" value="Actin polymerization protein Bzz1"/>
    <property type="match status" value="1"/>
</dbReference>
<keyword evidence="5" id="KW-0862">Zinc</keyword>
<dbReference type="CDD" id="cd20824">
    <property type="entry name" value="C1_SpBZZ1-like"/>
    <property type="match status" value="1"/>
</dbReference>
<dbReference type="InterPro" id="IPR035459">
    <property type="entry name" value="Bzz1_SH3_1"/>
</dbReference>
<dbReference type="SMART" id="SM00109">
    <property type="entry name" value="C1"/>
    <property type="match status" value="1"/>
</dbReference>
<dbReference type="Pfam" id="PF14604">
    <property type="entry name" value="SH3_9"/>
    <property type="match status" value="2"/>
</dbReference>
<dbReference type="Pfam" id="PF00611">
    <property type="entry name" value="FCH"/>
    <property type="match status" value="1"/>
</dbReference>
<keyword evidence="20" id="KW-1185">Reference proteome</keyword>
<evidence type="ECO:0000256" key="13">
    <source>
        <dbReference type="PROSITE-ProRule" id="PRU01077"/>
    </source>
</evidence>
<dbReference type="Gene3D" id="3.30.60.20">
    <property type="match status" value="1"/>
</dbReference>
<dbReference type="InterPro" id="IPR020454">
    <property type="entry name" value="DAG/PE-bd"/>
</dbReference>
<dbReference type="PROSITE" id="PS51741">
    <property type="entry name" value="F_BAR"/>
    <property type="match status" value="1"/>
</dbReference>
<dbReference type="PROSITE" id="PS00479">
    <property type="entry name" value="ZF_DAG_PE_1"/>
    <property type="match status" value="1"/>
</dbReference>
<evidence type="ECO:0000259" key="16">
    <source>
        <dbReference type="PROSITE" id="PS50002"/>
    </source>
</evidence>